<dbReference type="AlphaFoldDB" id="A0A7W7T5J4"/>
<evidence type="ECO:0000256" key="1">
    <source>
        <dbReference type="SAM" id="Phobius"/>
    </source>
</evidence>
<evidence type="ECO:0000313" key="3">
    <source>
        <dbReference type="EMBL" id="MBB4966989.1"/>
    </source>
</evidence>
<feature type="domain" description="SMODS and SLOG-associating 2TM effector" evidence="2">
    <location>
        <begin position="153"/>
        <end position="275"/>
    </location>
</feature>
<feature type="transmembrane region" description="Helical" evidence="1">
    <location>
        <begin position="56"/>
        <end position="73"/>
    </location>
</feature>
<name>A0A7W7T5J4_9PSEU</name>
<protein>
    <recommendedName>
        <fullName evidence="2">SMODS and SLOG-associating 2TM effector domain-containing protein</fullName>
    </recommendedName>
</protein>
<gene>
    <name evidence="3" type="ORF">F4559_004348</name>
</gene>
<organism evidence="3 4">
    <name type="scientific">Saccharothrix violaceirubra</name>
    <dbReference type="NCBI Taxonomy" id="413306"/>
    <lineage>
        <taxon>Bacteria</taxon>
        <taxon>Bacillati</taxon>
        <taxon>Actinomycetota</taxon>
        <taxon>Actinomycetes</taxon>
        <taxon>Pseudonocardiales</taxon>
        <taxon>Pseudonocardiaceae</taxon>
        <taxon>Saccharothrix</taxon>
    </lineage>
</organism>
<dbReference type="RefSeq" id="WP_184671337.1">
    <property type="nucleotide sequence ID" value="NZ_BAABAI010000037.1"/>
</dbReference>
<dbReference type="NCBIfam" id="NF033634">
    <property type="entry name" value="SLATT_1"/>
    <property type="match status" value="1"/>
</dbReference>
<dbReference type="Proteomes" id="UP000542674">
    <property type="component" value="Unassembled WGS sequence"/>
</dbReference>
<evidence type="ECO:0000259" key="2">
    <source>
        <dbReference type="Pfam" id="PF18181"/>
    </source>
</evidence>
<feature type="transmembrane region" description="Helical" evidence="1">
    <location>
        <begin position="30"/>
        <end position="50"/>
    </location>
</feature>
<dbReference type="EMBL" id="JACHJS010000001">
    <property type="protein sequence ID" value="MBB4966989.1"/>
    <property type="molecule type" value="Genomic_DNA"/>
</dbReference>
<dbReference type="Pfam" id="PF18181">
    <property type="entry name" value="SLATT_1"/>
    <property type="match status" value="1"/>
</dbReference>
<dbReference type="Pfam" id="PF14015">
    <property type="entry name" value="DUF4231"/>
    <property type="match status" value="1"/>
</dbReference>
<keyword evidence="1" id="KW-0812">Transmembrane</keyword>
<keyword evidence="1" id="KW-1133">Transmembrane helix</keyword>
<feature type="transmembrane region" description="Helical" evidence="1">
    <location>
        <begin position="183"/>
        <end position="201"/>
    </location>
</feature>
<keyword evidence="4" id="KW-1185">Reference proteome</keyword>
<reference evidence="3 4" key="1">
    <citation type="submission" date="2020-08" db="EMBL/GenBank/DDBJ databases">
        <title>Sequencing the genomes of 1000 actinobacteria strains.</title>
        <authorList>
            <person name="Klenk H.-P."/>
        </authorList>
    </citation>
    <scope>NUCLEOTIDE SEQUENCE [LARGE SCALE GENOMIC DNA]</scope>
    <source>
        <strain evidence="3 4">DSM 45084</strain>
    </source>
</reference>
<sequence>MTTAEVVMSDQVAWSEAADRAKSRVAGWRLCQLVLTVAGAVLAAVSAQWGGRPGQVVAGVSAACLAVVPFITARELGADRVLAWTASRAVSERLKSEVYRYLAGVAPYDRSDRDAVLLGRRDSAVAEGERYETWLRSPVEERPLPDVHDIPSYVERRVAVAVDGYYARRAVEERRRYERLHTAEFVLAVSAVVLGALASATGFDLGAWVAVATTVGTAVAAHVAAARHLEQSESYSRAARRLRALRDRAAIADAPGLGALVDECEAIILGENQSWTGLWSPDPPE</sequence>
<evidence type="ECO:0000313" key="4">
    <source>
        <dbReference type="Proteomes" id="UP000542674"/>
    </source>
</evidence>
<feature type="transmembrane region" description="Helical" evidence="1">
    <location>
        <begin position="207"/>
        <end position="226"/>
    </location>
</feature>
<keyword evidence="1" id="KW-0472">Membrane</keyword>
<dbReference type="InterPro" id="IPR025325">
    <property type="entry name" value="DUF4231"/>
</dbReference>
<comment type="caution">
    <text evidence="3">The sequence shown here is derived from an EMBL/GenBank/DDBJ whole genome shotgun (WGS) entry which is preliminary data.</text>
</comment>
<accession>A0A7W7T5J4</accession>
<dbReference type="InterPro" id="IPR040884">
    <property type="entry name" value="SLATT_1"/>
</dbReference>
<proteinExistence type="predicted"/>